<dbReference type="PANTHER" id="PTHR30146:SF109">
    <property type="entry name" value="HTH-TYPE TRANSCRIPTIONAL REGULATOR GALS"/>
    <property type="match status" value="1"/>
</dbReference>
<dbReference type="GO" id="GO:0003700">
    <property type="term" value="F:DNA-binding transcription factor activity"/>
    <property type="evidence" value="ECO:0007669"/>
    <property type="project" value="TreeGrafter"/>
</dbReference>
<dbReference type="Pfam" id="PF13377">
    <property type="entry name" value="Peripla_BP_3"/>
    <property type="match status" value="1"/>
</dbReference>
<accession>A0A402CYW5</accession>
<evidence type="ECO:0000313" key="1">
    <source>
        <dbReference type="EMBL" id="BDI29621.1"/>
    </source>
</evidence>
<dbReference type="KEGG" id="ccot:CCAX7_16720"/>
<dbReference type="EMBL" id="AP025739">
    <property type="protein sequence ID" value="BDI29621.1"/>
    <property type="molecule type" value="Genomic_DNA"/>
</dbReference>
<dbReference type="PROSITE" id="PS50932">
    <property type="entry name" value="HTH_LACI_2"/>
    <property type="match status" value="1"/>
</dbReference>
<dbReference type="Pfam" id="PF00356">
    <property type="entry name" value="LacI"/>
    <property type="match status" value="1"/>
</dbReference>
<dbReference type="PANTHER" id="PTHR30146">
    <property type="entry name" value="LACI-RELATED TRANSCRIPTIONAL REPRESSOR"/>
    <property type="match status" value="1"/>
</dbReference>
<reference evidence="1 2" key="1">
    <citation type="journal article" date="2019" name="Int. J. Syst. Evol. Microbiol.">
        <title>Capsulimonas corticalis gen. nov., sp. nov., an aerobic capsulated bacterium, of a novel bacterial order, Capsulimonadales ord. nov., of the class Armatimonadia of the phylum Armatimonadetes.</title>
        <authorList>
            <person name="Li J."/>
            <person name="Kudo C."/>
            <person name="Tonouchi A."/>
        </authorList>
    </citation>
    <scope>NUCLEOTIDE SEQUENCE [LARGE SCALE GENOMIC DNA]</scope>
    <source>
        <strain evidence="1 2">AX-7</strain>
    </source>
</reference>
<dbReference type="Proteomes" id="UP000287394">
    <property type="component" value="Chromosome"/>
</dbReference>
<dbReference type="RefSeq" id="WP_165864340.1">
    <property type="nucleotide sequence ID" value="NZ_AP025739.1"/>
</dbReference>
<sequence length="334" mass="36290">MRRNEAPTLTDVALRAGVNKITASVVLSGGRSNTRVSEATRERIIAAAAELRYEPSAIARSLRRRETQAIGFYMGGYIDTRSLFLADVVSGIQQACEQQRRDFLMHGTFRGDSTDEIYTELVNGKVDGLILHAFSDSALAPRLAASHLPVIAITDPIAGLPSICVDDVAGGRLQAEYLAQSGHRHVLYGVCPYRLSSTVRRYEAFCAAAYALGMTVTAGAARTNDDVVSGVERHYLEIAPGKRPTAAVCWNDVFAYQMIEHFRSAGVRVPEDLAVVGFDGSTSPIPPAYRLTTIRAPWRQMARDAVALVLSRHEGAAIPDETILPVEFIRGDTA</sequence>
<gene>
    <name evidence="1" type="primary">lacI_1</name>
    <name evidence="1" type="ORF">CCAX7_16720</name>
</gene>
<dbReference type="InterPro" id="IPR028082">
    <property type="entry name" value="Peripla_BP_I"/>
</dbReference>
<dbReference type="AlphaFoldDB" id="A0A402CYW5"/>
<organism evidence="1 2">
    <name type="scientific">Capsulimonas corticalis</name>
    <dbReference type="NCBI Taxonomy" id="2219043"/>
    <lineage>
        <taxon>Bacteria</taxon>
        <taxon>Bacillati</taxon>
        <taxon>Armatimonadota</taxon>
        <taxon>Armatimonadia</taxon>
        <taxon>Capsulimonadales</taxon>
        <taxon>Capsulimonadaceae</taxon>
        <taxon>Capsulimonas</taxon>
    </lineage>
</organism>
<dbReference type="SUPFAM" id="SSF53822">
    <property type="entry name" value="Periplasmic binding protein-like I"/>
    <property type="match status" value="1"/>
</dbReference>
<dbReference type="GO" id="GO:0000976">
    <property type="term" value="F:transcription cis-regulatory region binding"/>
    <property type="evidence" value="ECO:0007669"/>
    <property type="project" value="TreeGrafter"/>
</dbReference>
<protein>
    <submittedName>
        <fullName evidence="1">LacI family transcriptional regulator</fullName>
    </submittedName>
</protein>
<dbReference type="InterPro" id="IPR000843">
    <property type="entry name" value="HTH_LacI"/>
</dbReference>
<evidence type="ECO:0000313" key="2">
    <source>
        <dbReference type="Proteomes" id="UP000287394"/>
    </source>
</evidence>
<dbReference type="SMART" id="SM00354">
    <property type="entry name" value="HTH_LACI"/>
    <property type="match status" value="1"/>
</dbReference>
<dbReference type="CDD" id="cd06267">
    <property type="entry name" value="PBP1_LacI_sugar_binding-like"/>
    <property type="match status" value="1"/>
</dbReference>
<dbReference type="SUPFAM" id="SSF47413">
    <property type="entry name" value="lambda repressor-like DNA-binding domains"/>
    <property type="match status" value="1"/>
</dbReference>
<dbReference type="InterPro" id="IPR010982">
    <property type="entry name" value="Lambda_DNA-bd_dom_sf"/>
</dbReference>
<proteinExistence type="predicted"/>
<name>A0A402CYW5_9BACT</name>
<dbReference type="CDD" id="cd01392">
    <property type="entry name" value="HTH_LacI"/>
    <property type="match status" value="1"/>
</dbReference>
<dbReference type="Gene3D" id="3.40.50.2300">
    <property type="match status" value="2"/>
</dbReference>
<dbReference type="Gene3D" id="1.10.260.40">
    <property type="entry name" value="lambda repressor-like DNA-binding domains"/>
    <property type="match status" value="1"/>
</dbReference>
<dbReference type="InterPro" id="IPR046335">
    <property type="entry name" value="LacI/GalR-like_sensor"/>
</dbReference>
<keyword evidence="2" id="KW-1185">Reference proteome</keyword>